<dbReference type="EMBL" id="BLPG01000002">
    <property type="protein sequence ID" value="GFJ95866.1"/>
    <property type="molecule type" value="Genomic_DNA"/>
</dbReference>
<organism evidence="2 3">
    <name type="scientific">Phytohabitans rumicis</name>
    <dbReference type="NCBI Taxonomy" id="1076125"/>
    <lineage>
        <taxon>Bacteria</taxon>
        <taxon>Bacillati</taxon>
        <taxon>Actinomycetota</taxon>
        <taxon>Actinomycetes</taxon>
        <taxon>Micromonosporales</taxon>
        <taxon>Micromonosporaceae</taxon>
    </lineage>
</organism>
<reference evidence="2 3" key="1">
    <citation type="submission" date="2020-03" db="EMBL/GenBank/DDBJ databases">
        <title>Whole genome shotgun sequence of Phytohabitans rumicis NBRC 108638.</title>
        <authorList>
            <person name="Komaki H."/>
            <person name="Tamura T."/>
        </authorList>
    </citation>
    <scope>NUCLEOTIDE SEQUENCE [LARGE SCALE GENOMIC DNA]</scope>
    <source>
        <strain evidence="2 3">NBRC 108638</strain>
    </source>
</reference>
<feature type="domain" description="eCIS core" evidence="1">
    <location>
        <begin position="1"/>
        <end position="62"/>
    </location>
</feature>
<sequence>MSARFGFDFSQVRIHPDSAAARAAGARAFTSGRHVWFAPGRGPADRRLLAHELTHVVQQAGGAPAVQFDFEDDVLRELVRLPAIEEEGISEPERVRRTQVLAARRDRLLTLFAAQPAGRADEIFDRLRTRRGGDVLSERFYDILSTPTRKLLLEVLGFKERTRLVPNPADFCRPFSQREIAQFVDFEMANDMERFVNDLLRDVHGDEVADLYMTFLEGTAPNTTPRVFDNLASPLVQAFVAHEATARRQRELAAVIERNLPGNCGHLPADTWVDARLSAIVAPADLSAPFSFGGVTTIPGIVAGGVSPAPGRPESRTLSVKRMELRRGTGLRMRVQFRFVVKDSIDFCPGNMGGMLASTITVPLSRLEASGMAFAVPFEVRYDGPVLEVDLGPAAQYACAQ</sequence>
<protein>
    <recommendedName>
        <fullName evidence="1">eCIS core domain-containing protein</fullName>
    </recommendedName>
</protein>
<keyword evidence="3" id="KW-1185">Reference proteome</keyword>
<dbReference type="RefSeq" id="WP_173085255.1">
    <property type="nucleotide sequence ID" value="NZ_BAABJB010000019.1"/>
</dbReference>
<name>A0A6V8LNT3_9ACTN</name>
<proteinExistence type="predicted"/>
<dbReference type="InterPro" id="IPR025295">
    <property type="entry name" value="eCIS_core_dom"/>
</dbReference>
<accession>A0A6V8LNT3</accession>
<evidence type="ECO:0000259" key="1">
    <source>
        <dbReference type="Pfam" id="PF13699"/>
    </source>
</evidence>
<gene>
    <name evidence="2" type="ORF">Prum_095080</name>
</gene>
<dbReference type="Pfam" id="PF13699">
    <property type="entry name" value="eCIS_core"/>
    <property type="match status" value="1"/>
</dbReference>
<dbReference type="AlphaFoldDB" id="A0A6V8LNT3"/>
<comment type="caution">
    <text evidence="2">The sequence shown here is derived from an EMBL/GenBank/DDBJ whole genome shotgun (WGS) entry which is preliminary data.</text>
</comment>
<evidence type="ECO:0000313" key="2">
    <source>
        <dbReference type="EMBL" id="GFJ95866.1"/>
    </source>
</evidence>
<evidence type="ECO:0000313" key="3">
    <source>
        <dbReference type="Proteomes" id="UP000482960"/>
    </source>
</evidence>
<dbReference type="Proteomes" id="UP000482960">
    <property type="component" value="Unassembled WGS sequence"/>
</dbReference>
<reference evidence="2 3" key="2">
    <citation type="submission" date="2020-03" db="EMBL/GenBank/DDBJ databases">
        <authorList>
            <person name="Ichikawa N."/>
            <person name="Kimura A."/>
            <person name="Kitahashi Y."/>
            <person name="Uohara A."/>
        </authorList>
    </citation>
    <scope>NUCLEOTIDE SEQUENCE [LARGE SCALE GENOMIC DNA]</scope>
    <source>
        <strain evidence="2 3">NBRC 108638</strain>
    </source>
</reference>